<sequence>MEVDEHLFNFLTQANLLENSQSSPKPPYTIHELDLHIFEIGLGVVPLINQLLNSMKQSTRDRFGVPDFSALRNSNTASSRLFNWNLIIKALQSLEIPIDSDMKALIVAGDKQVVIEVIKMIYKATLKNNNGSPRAKPKQPKFTPDGALLLDNIDINIDLSESETCLEMLVISLCKCLQVKPKQAAGLLTQNGKFLVQVIMKGLKGKFELILEWYQSILNNLVHLKKLIQKEFDQGALNLVLTALKPGLASKNRETMEKCIELFIEIKRGWYEDEIFQWFMKSDALSYIIKSMNENSVGNFLDFLIDYGRKELRKMFGESFKQSAGDSIGFFDAILLISPLISSNIKLNQLFMNQDIYTYWIYEGLMEAEKNPKQIFPLNFLTELWKSLPNSYQINEDCSNLILNALKSGNRDNCSIIKISSFLNLFRLLSAFSAVKNSYAPIIYKSLTFSLVENYSNQTIREFLYVSFAKLIEDDQKIPLSILLDPLIKQLQVADELYNISDFDFFVSIVRHPKLEIEHAILLIDFLGKVYYNDPIYTKAAQVPFILLAGRYIEFKPMEQYIIKFANFGLKSVIKLFKAKKNKKSQQENETKCLHIRNITLSLIEKLIALRCWDLNTQLKDQLLHANSELKKISGENFNGILIILALLGDPTEMINKYEADSDSLPNSEPKAGSFKSATSEQNNKHAIASLTTVPNGRVQNDLEKIKQKRMERELLQISQTERKKAIEEKTKKALKIQIEKRRIQLGIESKSAENTLVIKSHTPVNDQISLVELENETPNEQELLNVVFKKYLRVANLLYDKYSTSGHKKDMGPSGTFESLKETKSSITEGELAKLLREQGVTQSMISVVEMKKIYNLIIQKMKIPVLNYEGYFNFIFQIAVYIYSRPPIELTTYPYAVSVQALFEHFSKRAVDNGIPLHLYQEPDYGAGDRDVAKSITELLKYDFNIEMPEGYQKVKAKALNVSYKIPSHLGLWSHQKIALEILDDIFFDTIGIHFLEHNISVKNVYHAKGSLTKPEVETSPTFGVPSNKGKYKIKPLPAYLKLTPGIKVEVTRLRGTFPNDILLECSKTLDDLIYSVENDSDTIISRNPKPAGSIINRFIEQKLNEEIQQRAEEERLERKRFLRRQSLEYKLKEIKLEKEEKMREDEEIRRIEEERERRQMMVRANTLKKMKEINEPKIQEFKKRKQEEEERKLAEAEEEKKKMEEKKKKDREMFLKMTLKIREQSPKRIEEKKEEVATKEELNKKRSKSSREKNSKSFESTLRSKSRGKNKKNEIIIDENEKMKLEQEVKQYIGSAMMDRWVNEVLTEYNNSIVAAYEFYAKTFPDSANSKSLSLVGFHKFCSQFNISPYFMGNEDATKIFRILTRNKILTPESPLSLTLYEFKEALVRIAMLSKKLLALDKGKELWSYADQVRALMEWICIPKEIGAASDFLQKLHSKKFPSNPQHRKKLRNNLAKAISMGMN</sequence>
<feature type="region of interest" description="Disordered" evidence="2">
    <location>
        <begin position="1233"/>
        <end position="1276"/>
    </location>
</feature>
<comment type="caution">
    <text evidence="3">The sequence shown here is derived from an EMBL/GenBank/DDBJ whole genome shotgun (WGS) entry which is preliminary data.</text>
</comment>
<dbReference type="Proteomes" id="UP001162131">
    <property type="component" value="Unassembled WGS sequence"/>
</dbReference>
<evidence type="ECO:0000313" key="3">
    <source>
        <dbReference type="EMBL" id="CAG9311360.1"/>
    </source>
</evidence>
<evidence type="ECO:0000256" key="1">
    <source>
        <dbReference type="SAM" id="Coils"/>
    </source>
</evidence>
<evidence type="ECO:0000256" key="2">
    <source>
        <dbReference type="SAM" id="MobiDB-lite"/>
    </source>
</evidence>
<accession>A0AAU9IBU0</accession>
<feature type="region of interest" description="Disordered" evidence="2">
    <location>
        <begin position="659"/>
        <end position="682"/>
    </location>
</feature>
<protein>
    <recommendedName>
        <fullName evidence="5">Calponin-homology (CH) domain-containing protein</fullName>
    </recommendedName>
</protein>
<organism evidence="3 4">
    <name type="scientific">Blepharisma stoltei</name>
    <dbReference type="NCBI Taxonomy" id="1481888"/>
    <lineage>
        <taxon>Eukaryota</taxon>
        <taxon>Sar</taxon>
        <taxon>Alveolata</taxon>
        <taxon>Ciliophora</taxon>
        <taxon>Postciliodesmatophora</taxon>
        <taxon>Heterotrichea</taxon>
        <taxon>Heterotrichida</taxon>
        <taxon>Blepharismidae</taxon>
        <taxon>Blepharisma</taxon>
    </lineage>
</organism>
<dbReference type="SUPFAM" id="SSF48371">
    <property type="entry name" value="ARM repeat"/>
    <property type="match status" value="1"/>
</dbReference>
<proteinExistence type="predicted"/>
<gene>
    <name evidence="3" type="ORF">BSTOLATCC_MIC3650</name>
</gene>
<feature type="coiled-coil region" evidence="1">
    <location>
        <begin position="1099"/>
        <end position="1216"/>
    </location>
</feature>
<evidence type="ECO:0008006" key="5">
    <source>
        <dbReference type="Google" id="ProtNLM"/>
    </source>
</evidence>
<name>A0AAU9IBU0_9CILI</name>
<reference evidence="3" key="1">
    <citation type="submission" date="2021-09" db="EMBL/GenBank/DDBJ databases">
        <authorList>
            <consortium name="AG Swart"/>
            <person name="Singh M."/>
            <person name="Singh A."/>
            <person name="Seah K."/>
            <person name="Emmerich C."/>
        </authorList>
    </citation>
    <scope>NUCLEOTIDE SEQUENCE</scope>
    <source>
        <strain evidence="3">ATCC30299</strain>
    </source>
</reference>
<keyword evidence="1" id="KW-0175">Coiled coil</keyword>
<keyword evidence="4" id="KW-1185">Reference proteome</keyword>
<dbReference type="InterPro" id="IPR016024">
    <property type="entry name" value="ARM-type_fold"/>
</dbReference>
<dbReference type="EMBL" id="CAJZBQ010000004">
    <property type="protein sequence ID" value="CAG9311360.1"/>
    <property type="molecule type" value="Genomic_DNA"/>
</dbReference>
<evidence type="ECO:0000313" key="4">
    <source>
        <dbReference type="Proteomes" id="UP001162131"/>
    </source>
</evidence>
<feature type="compositionally biased region" description="Basic and acidic residues" evidence="2">
    <location>
        <begin position="1233"/>
        <end position="1259"/>
    </location>
</feature>